<comment type="subcellular location">
    <subcellularLocation>
        <location evidence="9">Cytoplasm</location>
    </subcellularLocation>
</comment>
<dbReference type="GO" id="GO:0003908">
    <property type="term" value="F:methylated-DNA-[protein]-cysteine S-methyltransferase activity"/>
    <property type="evidence" value="ECO:0007669"/>
    <property type="project" value="UniProtKB-UniRule"/>
</dbReference>
<evidence type="ECO:0000256" key="5">
    <source>
        <dbReference type="ARBA" id="ARBA00022679"/>
    </source>
</evidence>
<comment type="function">
    <text evidence="9">Involved in the cellular defense against the biological effects of O6-methylguanine (O6-MeG) and O4-methylthymine (O4-MeT) in DNA. Repairs the methylated nucleobase in DNA by stoichiometrically transferring the methyl group to a cysteine residue in the enzyme. This is a suicide reaction: the enzyme is irreversibly inactivated.</text>
</comment>
<evidence type="ECO:0000256" key="7">
    <source>
        <dbReference type="ARBA" id="ARBA00023204"/>
    </source>
</evidence>
<evidence type="ECO:0000256" key="6">
    <source>
        <dbReference type="ARBA" id="ARBA00022763"/>
    </source>
</evidence>
<dbReference type="SUPFAM" id="SSF53155">
    <property type="entry name" value="Methylated DNA-protein cysteine methyltransferase domain"/>
    <property type="match status" value="1"/>
</dbReference>
<sequence length="159" mass="17724">MMNSCYFNSKIGDLVIEDNGVAITKICFAKENREVIKEDVQSPLFKRAVAQLQDYFNGKIFSFDLPLAPKGTDFQKQVWKALSEIPYGKTKSYGDIAKIIKNEKAARAIGMANNKNPIMIIIPCHRVIGSNGSLVGYAGGIDVKRRLLDLESEYAKCKD</sequence>
<dbReference type="InterPro" id="IPR008332">
    <property type="entry name" value="MethylG_MeTrfase_N"/>
</dbReference>
<dbReference type="InterPro" id="IPR036631">
    <property type="entry name" value="MGMT_N_sf"/>
</dbReference>
<feature type="domain" description="Methylated-DNA-[protein]-cysteine S-methyltransferase DNA binding" evidence="10">
    <location>
        <begin position="73"/>
        <end position="152"/>
    </location>
</feature>
<dbReference type="EC" id="2.1.1.63" evidence="9"/>
<dbReference type="InterPro" id="IPR023546">
    <property type="entry name" value="MGMT"/>
</dbReference>
<evidence type="ECO:0000256" key="1">
    <source>
        <dbReference type="ARBA" id="ARBA00001286"/>
    </source>
</evidence>
<dbReference type="EMBL" id="BQXY01000002">
    <property type="protein sequence ID" value="GKU24637.1"/>
    <property type="molecule type" value="Genomic_DNA"/>
</dbReference>
<evidence type="ECO:0000259" key="11">
    <source>
        <dbReference type="Pfam" id="PF02870"/>
    </source>
</evidence>
<keyword evidence="3 9" id="KW-0963">Cytoplasm</keyword>
<dbReference type="FunFam" id="1.10.10.10:FF:000214">
    <property type="entry name" value="Methylated-DNA--protein-cysteine methyltransferase"/>
    <property type="match status" value="1"/>
</dbReference>
<dbReference type="InterPro" id="IPR036388">
    <property type="entry name" value="WH-like_DNA-bd_sf"/>
</dbReference>
<evidence type="ECO:0000313" key="13">
    <source>
        <dbReference type="Proteomes" id="UP001057868"/>
    </source>
</evidence>
<dbReference type="AlphaFoldDB" id="A0A9W5Y1A0"/>
<accession>A0A9W5Y1A0</accession>
<keyword evidence="5 9" id="KW-0808">Transferase</keyword>
<name>A0A9W5Y1A0_9CLOT</name>
<comment type="catalytic activity">
    <reaction evidence="1 9">
        <text>a 4-O-methyl-thymidine in DNA + L-cysteinyl-[protein] = a thymidine in DNA + S-methyl-L-cysteinyl-[protein]</text>
        <dbReference type="Rhea" id="RHEA:53428"/>
        <dbReference type="Rhea" id="RHEA-COMP:10131"/>
        <dbReference type="Rhea" id="RHEA-COMP:10132"/>
        <dbReference type="Rhea" id="RHEA-COMP:13555"/>
        <dbReference type="Rhea" id="RHEA-COMP:13556"/>
        <dbReference type="ChEBI" id="CHEBI:29950"/>
        <dbReference type="ChEBI" id="CHEBI:82612"/>
        <dbReference type="ChEBI" id="CHEBI:137386"/>
        <dbReference type="ChEBI" id="CHEBI:137387"/>
        <dbReference type="EC" id="2.1.1.63"/>
    </reaction>
</comment>
<keyword evidence="6 9" id="KW-0227">DNA damage</keyword>
<dbReference type="Proteomes" id="UP001057868">
    <property type="component" value="Unassembled WGS sequence"/>
</dbReference>
<dbReference type="CDD" id="cd06445">
    <property type="entry name" value="ATase"/>
    <property type="match status" value="1"/>
</dbReference>
<evidence type="ECO:0000256" key="8">
    <source>
        <dbReference type="ARBA" id="ARBA00049348"/>
    </source>
</evidence>
<keyword evidence="4 9" id="KW-0489">Methyltransferase</keyword>
<dbReference type="PANTHER" id="PTHR10815:SF5">
    <property type="entry name" value="METHYLATED-DNA--PROTEIN-CYSTEINE METHYLTRANSFERASE"/>
    <property type="match status" value="1"/>
</dbReference>
<comment type="miscellaneous">
    <text evidence="9">This enzyme catalyzes only one turnover and therefore is not strictly catalytic. According to one definition, an enzyme is a biocatalyst that acts repeatedly and over many reaction cycles.</text>
</comment>
<dbReference type="InterPro" id="IPR036217">
    <property type="entry name" value="MethylDNA_cys_MeTrfase_DNAb"/>
</dbReference>
<dbReference type="HAMAP" id="MF_00772">
    <property type="entry name" value="OGT"/>
    <property type="match status" value="1"/>
</dbReference>
<dbReference type="GO" id="GO:0006307">
    <property type="term" value="P:DNA alkylation repair"/>
    <property type="evidence" value="ECO:0007669"/>
    <property type="project" value="UniProtKB-UniRule"/>
</dbReference>
<dbReference type="InterPro" id="IPR014048">
    <property type="entry name" value="MethylDNA_cys_MeTrfase_DNA-bd"/>
</dbReference>
<comment type="similarity">
    <text evidence="2 9">Belongs to the MGMT family.</text>
</comment>
<comment type="catalytic activity">
    <reaction evidence="8 9">
        <text>a 6-O-methyl-2'-deoxyguanosine in DNA + L-cysteinyl-[protein] = S-methyl-L-cysteinyl-[protein] + a 2'-deoxyguanosine in DNA</text>
        <dbReference type="Rhea" id="RHEA:24000"/>
        <dbReference type="Rhea" id="RHEA-COMP:10131"/>
        <dbReference type="Rhea" id="RHEA-COMP:10132"/>
        <dbReference type="Rhea" id="RHEA-COMP:11367"/>
        <dbReference type="Rhea" id="RHEA-COMP:11368"/>
        <dbReference type="ChEBI" id="CHEBI:29950"/>
        <dbReference type="ChEBI" id="CHEBI:82612"/>
        <dbReference type="ChEBI" id="CHEBI:85445"/>
        <dbReference type="ChEBI" id="CHEBI:85448"/>
        <dbReference type="EC" id="2.1.1.63"/>
    </reaction>
</comment>
<feature type="domain" description="Methylguanine DNA methyltransferase ribonuclease-like" evidence="11">
    <location>
        <begin position="6"/>
        <end position="69"/>
    </location>
</feature>
<dbReference type="GO" id="GO:0032259">
    <property type="term" value="P:methylation"/>
    <property type="evidence" value="ECO:0007669"/>
    <property type="project" value="UniProtKB-KW"/>
</dbReference>
<evidence type="ECO:0000256" key="2">
    <source>
        <dbReference type="ARBA" id="ARBA00008711"/>
    </source>
</evidence>
<evidence type="ECO:0000256" key="3">
    <source>
        <dbReference type="ARBA" id="ARBA00022490"/>
    </source>
</evidence>
<dbReference type="Gene3D" id="1.10.10.10">
    <property type="entry name" value="Winged helix-like DNA-binding domain superfamily/Winged helix DNA-binding domain"/>
    <property type="match status" value="1"/>
</dbReference>
<protein>
    <recommendedName>
        <fullName evidence="9">Methylated-DNA--protein-cysteine methyltransferase</fullName>
        <ecNumber evidence="9">2.1.1.63</ecNumber>
    </recommendedName>
    <alternativeName>
        <fullName evidence="9">6-O-methylguanine-DNA methyltransferase</fullName>
        <shortName evidence="9">MGMT</shortName>
    </alternativeName>
    <alternativeName>
        <fullName evidence="9">O-6-methylguanine-DNA-alkyltransferase</fullName>
    </alternativeName>
</protein>
<evidence type="ECO:0000256" key="9">
    <source>
        <dbReference type="HAMAP-Rule" id="MF_00772"/>
    </source>
</evidence>
<evidence type="ECO:0000259" key="10">
    <source>
        <dbReference type="Pfam" id="PF01035"/>
    </source>
</evidence>
<organism evidence="12 13">
    <name type="scientific">Clostridium folliculivorans</name>
    <dbReference type="NCBI Taxonomy" id="2886038"/>
    <lineage>
        <taxon>Bacteria</taxon>
        <taxon>Bacillati</taxon>
        <taxon>Bacillota</taxon>
        <taxon>Clostridia</taxon>
        <taxon>Eubacteriales</taxon>
        <taxon>Clostridiaceae</taxon>
        <taxon>Clostridium</taxon>
    </lineage>
</organism>
<dbReference type="NCBIfam" id="TIGR00589">
    <property type="entry name" value="ogt"/>
    <property type="match status" value="1"/>
</dbReference>
<dbReference type="SUPFAM" id="SSF46767">
    <property type="entry name" value="Methylated DNA-protein cysteine methyltransferase, C-terminal domain"/>
    <property type="match status" value="1"/>
</dbReference>
<dbReference type="Gene3D" id="3.30.160.70">
    <property type="entry name" value="Methylated DNA-protein cysteine methyltransferase domain"/>
    <property type="match status" value="1"/>
</dbReference>
<dbReference type="Pfam" id="PF02870">
    <property type="entry name" value="Methyltransf_1N"/>
    <property type="match status" value="1"/>
</dbReference>
<keyword evidence="13" id="KW-1185">Reference proteome</keyword>
<dbReference type="PROSITE" id="PS00374">
    <property type="entry name" value="MGMT"/>
    <property type="match status" value="1"/>
</dbReference>
<dbReference type="InterPro" id="IPR001497">
    <property type="entry name" value="MethylDNA_cys_MeTrfase_AS"/>
</dbReference>
<proteinExistence type="inferred from homology"/>
<dbReference type="PANTHER" id="PTHR10815">
    <property type="entry name" value="METHYLATED-DNA--PROTEIN-CYSTEINE METHYLTRANSFERASE"/>
    <property type="match status" value="1"/>
</dbReference>
<comment type="caution">
    <text evidence="12">The sequence shown here is derived from an EMBL/GenBank/DDBJ whole genome shotgun (WGS) entry which is preliminary data.</text>
</comment>
<dbReference type="Pfam" id="PF01035">
    <property type="entry name" value="DNA_binding_1"/>
    <property type="match status" value="1"/>
</dbReference>
<evidence type="ECO:0000313" key="12">
    <source>
        <dbReference type="EMBL" id="GKU24637.1"/>
    </source>
</evidence>
<keyword evidence="7 9" id="KW-0234">DNA repair</keyword>
<gene>
    <name evidence="12" type="primary">ogt_1</name>
    <name evidence="12" type="ORF">CFOLD11_14630</name>
</gene>
<dbReference type="GO" id="GO:0005737">
    <property type="term" value="C:cytoplasm"/>
    <property type="evidence" value="ECO:0007669"/>
    <property type="project" value="UniProtKB-SubCell"/>
</dbReference>
<evidence type="ECO:0000256" key="4">
    <source>
        <dbReference type="ARBA" id="ARBA00022603"/>
    </source>
</evidence>
<feature type="active site" description="Nucleophile; methyl group acceptor" evidence="9">
    <location>
        <position position="124"/>
    </location>
</feature>
<reference evidence="12" key="1">
    <citation type="journal article" date="2023" name="Int. J. Syst. Evol. Microbiol.">
        <title>&lt;i&gt;Clostridium folliculivorans&lt;/i&gt; sp. nov., isolated from soil samples of an organic paddy in Japan.</title>
        <authorList>
            <person name="Tazawa J."/>
            <person name="Kobayashi H."/>
            <person name="Tanizawa Y."/>
            <person name="Uchino A."/>
            <person name="Tanaka F."/>
            <person name="Urashima Y."/>
            <person name="Miura S."/>
            <person name="Sakamoto M."/>
            <person name="Ohkuma M."/>
            <person name="Tohno M."/>
        </authorList>
    </citation>
    <scope>NUCLEOTIDE SEQUENCE</scope>
    <source>
        <strain evidence="12">D1-1</strain>
    </source>
</reference>